<dbReference type="Proteomes" id="UP000483362">
    <property type="component" value="Unassembled WGS sequence"/>
</dbReference>
<accession>A0A6L5XFK5</accession>
<name>A0A6L5XFK5_9BACT</name>
<dbReference type="EMBL" id="VULT01000018">
    <property type="protein sequence ID" value="MSS18285.1"/>
    <property type="molecule type" value="Genomic_DNA"/>
</dbReference>
<dbReference type="GO" id="GO:0008107">
    <property type="term" value="F:galactoside 2-alpha-L-fucosyltransferase activity"/>
    <property type="evidence" value="ECO:0007669"/>
    <property type="project" value="InterPro"/>
</dbReference>
<dbReference type="PANTHER" id="PTHR11927:SF9">
    <property type="entry name" value="L-FUCOSYLTRANSFERASE"/>
    <property type="match status" value="1"/>
</dbReference>
<evidence type="ECO:0000313" key="3">
    <source>
        <dbReference type="EMBL" id="MSS18285.1"/>
    </source>
</evidence>
<reference evidence="3 4" key="1">
    <citation type="submission" date="2019-08" db="EMBL/GenBank/DDBJ databases">
        <title>In-depth cultivation of the pig gut microbiome towards novel bacterial diversity and tailored functional studies.</title>
        <authorList>
            <person name="Wylensek D."/>
            <person name="Hitch T.C.A."/>
            <person name="Clavel T."/>
        </authorList>
    </citation>
    <scope>NUCLEOTIDE SEQUENCE [LARGE SCALE GENOMIC DNA]</scope>
    <source>
        <strain evidence="3 4">Oil-RF-744-WCA-WT-10</strain>
    </source>
</reference>
<evidence type="ECO:0000256" key="1">
    <source>
        <dbReference type="ARBA" id="ARBA00022676"/>
    </source>
</evidence>
<dbReference type="AlphaFoldDB" id="A0A6L5XFK5"/>
<evidence type="ECO:0000313" key="4">
    <source>
        <dbReference type="Proteomes" id="UP000483362"/>
    </source>
</evidence>
<keyword evidence="1 3" id="KW-0328">Glycosyltransferase</keyword>
<evidence type="ECO:0000256" key="2">
    <source>
        <dbReference type="ARBA" id="ARBA00022679"/>
    </source>
</evidence>
<sequence>MLSFGEYLVLKKLHPDEDIYIETITYDIPETSEVINQWNGYELERIFGIHVPNVKDLFTPEQWAQVLKDVRDSHYWDKNWNYPVYITRALNHAGLELKNIRGDFESPLSGVHNVNMKVTPKPTFKGRFIDTPVGNLLRRYRRYMKRNALIRFYAHHDQIFYRGDENIFTGQWLGLKMRNSGIELVADEIRQSFRFPDFTGEQNRAMAALLSSSQSVAIHARRGDMLGNNGYCYKYGYFRRAVKYIRRRVDHPLFVFFTDPGSVEWCRSNPEIFGLDFDRDKVLFVDWNKAEHSYRDMQLIACCKHAIITNSSFGWWGAYFITNPGKITISPMEEIAISTTHHC</sequence>
<dbReference type="CDD" id="cd11301">
    <property type="entry name" value="Fut1_Fut2_like"/>
    <property type="match status" value="1"/>
</dbReference>
<keyword evidence="4" id="KW-1185">Reference proteome</keyword>
<dbReference type="PANTHER" id="PTHR11927">
    <property type="entry name" value="GALACTOSIDE 2-L-FUCOSYLTRANSFERASE"/>
    <property type="match status" value="1"/>
</dbReference>
<keyword evidence="2 3" id="KW-0808">Transferase</keyword>
<dbReference type="Pfam" id="PF01531">
    <property type="entry name" value="Glyco_transf_11"/>
    <property type="match status" value="1"/>
</dbReference>
<proteinExistence type="predicted"/>
<dbReference type="GO" id="GO:0016020">
    <property type="term" value="C:membrane"/>
    <property type="evidence" value="ECO:0007669"/>
    <property type="project" value="InterPro"/>
</dbReference>
<gene>
    <name evidence="3" type="ORF">FYJ29_11015</name>
</gene>
<dbReference type="InterPro" id="IPR002516">
    <property type="entry name" value="Glyco_trans_11"/>
</dbReference>
<comment type="caution">
    <text evidence="3">The sequence shown here is derived from an EMBL/GenBank/DDBJ whole genome shotgun (WGS) entry which is preliminary data.</text>
</comment>
<protein>
    <submittedName>
        <fullName evidence="3">Alpha-1,2-fucosyltransferase</fullName>
    </submittedName>
</protein>
<dbReference type="GO" id="GO:0005975">
    <property type="term" value="P:carbohydrate metabolic process"/>
    <property type="evidence" value="ECO:0007669"/>
    <property type="project" value="InterPro"/>
</dbReference>
<organism evidence="3 4">
    <name type="scientific">Sodaliphilus pleomorphus</name>
    <dbReference type="NCBI Taxonomy" id="2606626"/>
    <lineage>
        <taxon>Bacteria</taxon>
        <taxon>Pseudomonadati</taxon>
        <taxon>Bacteroidota</taxon>
        <taxon>Bacteroidia</taxon>
        <taxon>Bacteroidales</taxon>
        <taxon>Muribaculaceae</taxon>
        <taxon>Sodaliphilus</taxon>
    </lineage>
</organism>